<accession>A0A5B0PKU3</accession>
<evidence type="ECO:0000313" key="2">
    <source>
        <dbReference type="Proteomes" id="UP000324748"/>
    </source>
</evidence>
<dbReference type="EMBL" id="VSWC01000053">
    <property type="protein sequence ID" value="KAA1101402.1"/>
    <property type="molecule type" value="Genomic_DNA"/>
</dbReference>
<dbReference type="AlphaFoldDB" id="A0A5B0PKU3"/>
<reference evidence="1 2" key="1">
    <citation type="submission" date="2019-05" db="EMBL/GenBank/DDBJ databases">
        <title>Emergence of the Ug99 lineage of the wheat stem rust pathogen through somatic hybridization.</title>
        <authorList>
            <person name="Li F."/>
            <person name="Upadhyaya N.M."/>
            <person name="Sperschneider J."/>
            <person name="Matny O."/>
            <person name="Nguyen-Phuc H."/>
            <person name="Mago R."/>
            <person name="Raley C."/>
            <person name="Miller M.E."/>
            <person name="Silverstein K.A.T."/>
            <person name="Henningsen E."/>
            <person name="Hirsch C.D."/>
            <person name="Visser B."/>
            <person name="Pretorius Z.A."/>
            <person name="Steffenson B.J."/>
            <person name="Schwessinger B."/>
            <person name="Dodds P.N."/>
            <person name="Figueroa M."/>
        </authorList>
    </citation>
    <scope>NUCLEOTIDE SEQUENCE [LARGE SCALE GENOMIC DNA]</scope>
    <source>
        <strain evidence="1">21-0</strain>
    </source>
</reference>
<sequence length="155" mass="17340">MVWERLKAAQKSGDTFLSKILLATYNSLETNPDSQPVITHATSVFAALLPPDREALTKDSPQAADPNLAETEIEDNLVYAVGMVMSHQYIGFTPYFDENIKKLQAPLLLTIFDREWQKKALNAHLLLKPAKSSEDKAYRGLAFRQMDSVSLGLDE</sequence>
<evidence type="ECO:0000313" key="1">
    <source>
        <dbReference type="EMBL" id="KAA1101402.1"/>
    </source>
</evidence>
<dbReference type="OrthoDB" id="2504239at2759"/>
<gene>
    <name evidence="1" type="ORF">PGT21_018898</name>
</gene>
<keyword evidence="2" id="KW-1185">Reference proteome</keyword>
<name>A0A5B0PKU3_PUCGR</name>
<proteinExistence type="predicted"/>
<dbReference type="Proteomes" id="UP000324748">
    <property type="component" value="Unassembled WGS sequence"/>
</dbReference>
<comment type="caution">
    <text evidence="1">The sequence shown here is derived from an EMBL/GenBank/DDBJ whole genome shotgun (WGS) entry which is preliminary data.</text>
</comment>
<protein>
    <submittedName>
        <fullName evidence="1">Uncharacterized protein</fullName>
    </submittedName>
</protein>
<organism evidence="1 2">
    <name type="scientific">Puccinia graminis f. sp. tritici</name>
    <dbReference type="NCBI Taxonomy" id="56615"/>
    <lineage>
        <taxon>Eukaryota</taxon>
        <taxon>Fungi</taxon>
        <taxon>Dikarya</taxon>
        <taxon>Basidiomycota</taxon>
        <taxon>Pucciniomycotina</taxon>
        <taxon>Pucciniomycetes</taxon>
        <taxon>Pucciniales</taxon>
        <taxon>Pucciniaceae</taxon>
        <taxon>Puccinia</taxon>
    </lineage>
</organism>